<sequence length="497" mass="54293">MTDTATAEPLALDNTYARLPGEFHARATPTAVSAPRLLRLNRPLAEQLGLDAQALESPAGVEILAGNRVPEGAEPLAMAYAGHQFGNFAPTLGDGRAVLLGEITDRHGARRDIQLKGAGPTPFSSRGDGRAALGPVIREYVVSEGMAGLGIPTTRALAMVTTGESVFRMRAEPGGVLTRVAASHVRVGTFEYFARRGNQDAVRALADYVIERHYPHVADAANPYLALLEEVAEHTADLIAQWLLVGFIHGVMNTDNVSIAGETLDYGPCAFMDAYNPATVYSSIDQGGRYAYNQQPAIGQWNLARFAECLVPLLADDKQEAITQAEAVLERYIERFETTYHDGLAAKIGLQERREGDADLVYDLLECMTEQGADFTLTFRRLADLGADADERDQAVQTLFNDPAGFDRWAARWRERLAAETRDDATRRAAMRAVNPAYIPRNHRIQQAIDAAEAGDYQPLDELLTVVASPFDDHPELADYARPPKPDEVVQRTFCGT</sequence>
<feature type="binding site" evidence="8">
    <location>
        <position position="128"/>
    </location>
    <ligand>
        <name>ATP</name>
        <dbReference type="ChEBI" id="CHEBI:30616"/>
    </ligand>
</feature>
<feature type="binding site" evidence="8">
    <location>
        <position position="95"/>
    </location>
    <ligand>
        <name>ATP</name>
        <dbReference type="ChEBI" id="CHEBI:30616"/>
    </ligand>
</feature>
<dbReference type="InterPro" id="IPR003846">
    <property type="entry name" value="SelO"/>
</dbReference>
<comment type="catalytic activity">
    <reaction evidence="8">
        <text>L-seryl-[protein] + UTP = O-(5'-uridylyl)-L-seryl-[protein] + diphosphate</text>
        <dbReference type="Rhea" id="RHEA:64604"/>
        <dbReference type="Rhea" id="RHEA-COMP:9863"/>
        <dbReference type="Rhea" id="RHEA-COMP:16635"/>
        <dbReference type="ChEBI" id="CHEBI:29999"/>
        <dbReference type="ChEBI" id="CHEBI:33019"/>
        <dbReference type="ChEBI" id="CHEBI:46398"/>
        <dbReference type="ChEBI" id="CHEBI:156051"/>
    </reaction>
</comment>
<dbReference type="EC" id="2.7.7.-" evidence="8"/>
<evidence type="ECO:0000256" key="2">
    <source>
        <dbReference type="ARBA" id="ARBA00022679"/>
    </source>
</evidence>
<keyword evidence="8" id="KW-0464">Manganese</keyword>
<dbReference type="NCBIfam" id="NF000658">
    <property type="entry name" value="PRK00029.1"/>
    <property type="match status" value="1"/>
</dbReference>
<comment type="catalytic activity">
    <reaction evidence="8">
        <text>L-threonyl-[protein] + ATP = 3-O-(5'-adenylyl)-L-threonyl-[protein] + diphosphate</text>
        <dbReference type="Rhea" id="RHEA:54292"/>
        <dbReference type="Rhea" id="RHEA-COMP:11060"/>
        <dbReference type="Rhea" id="RHEA-COMP:13847"/>
        <dbReference type="ChEBI" id="CHEBI:30013"/>
        <dbReference type="ChEBI" id="CHEBI:30616"/>
        <dbReference type="ChEBI" id="CHEBI:33019"/>
        <dbReference type="ChEBI" id="CHEBI:138113"/>
        <dbReference type="EC" id="2.7.7.108"/>
    </reaction>
</comment>
<evidence type="ECO:0000313" key="10">
    <source>
        <dbReference type="Proteomes" id="UP000285123"/>
    </source>
</evidence>
<feature type="binding site" evidence="8">
    <location>
        <position position="129"/>
    </location>
    <ligand>
        <name>ATP</name>
        <dbReference type="ChEBI" id="CHEBI:30616"/>
    </ligand>
</feature>
<gene>
    <name evidence="8" type="primary">ydiU</name>
    <name evidence="8" type="synonym">selO</name>
    <name evidence="9" type="ORF">SAHL_16805</name>
</gene>
<feature type="binding site" evidence="8">
    <location>
        <position position="179"/>
    </location>
    <ligand>
        <name>ATP</name>
        <dbReference type="ChEBI" id="CHEBI:30616"/>
    </ligand>
</feature>
<dbReference type="GO" id="GO:0070733">
    <property type="term" value="F:AMPylase activity"/>
    <property type="evidence" value="ECO:0007669"/>
    <property type="project" value="UniProtKB-EC"/>
</dbReference>
<feature type="binding site" evidence="8">
    <location>
        <position position="265"/>
    </location>
    <ligand>
        <name>ATP</name>
        <dbReference type="ChEBI" id="CHEBI:30616"/>
    </ligand>
</feature>
<organism evidence="9 10">
    <name type="scientific">Salinisphaera orenii YIM 95161</name>
    <dbReference type="NCBI Taxonomy" id="1051139"/>
    <lineage>
        <taxon>Bacteria</taxon>
        <taxon>Pseudomonadati</taxon>
        <taxon>Pseudomonadota</taxon>
        <taxon>Gammaproteobacteria</taxon>
        <taxon>Salinisphaerales</taxon>
        <taxon>Salinisphaeraceae</taxon>
        <taxon>Salinisphaera</taxon>
    </lineage>
</organism>
<protein>
    <recommendedName>
        <fullName evidence="8">Protein nucleotidyltransferase YdiU</fullName>
        <ecNumber evidence="8">2.7.7.-</ecNumber>
    </recommendedName>
    <alternativeName>
        <fullName evidence="8">Protein adenylyltransferase YdiU</fullName>
        <ecNumber evidence="8">2.7.7.108</ecNumber>
    </alternativeName>
    <alternativeName>
        <fullName evidence="8">Protein uridylyltransferase YdiU</fullName>
        <ecNumber evidence="8">2.7.7.-</ecNumber>
    </alternativeName>
</protein>
<evidence type="ECO:0000256" key="7">
    <source>
        <dbReference type="ARBA" id="ARBA00022842"/>
    </source>
</evidence>
<evidence type="ECO:0000313" key="9">
    <source>
        <dbReference type="EMBL" id="ROO23079.1"/>
    </source>
</evidence>
<accession>A0A423PDJ0</accession>
<feature type="binding site" evidence="8">
    <location>
        <position position="116"/>
    </location>
    <ligand>
        <name>ATP</name>
        <dbReference type="ChEBI" id="CHEBI:30616"/>
    </ligand>
</feature>
<dbReference type="GO" id="GO:0000287">
    <property type="term" value="F:magnesium ion binding"/>
    <property type="evidence" value="ECO:0007669"/>
    <property type="project" value="UniProtKB-UniRule"/>
</dbReference>
<feature type="active site" description="Proton acceptor" evidence="8">
    <location>
        <position position="255"/>
    </location>
</feature>
<feature type="binding site" evidence="8">
    <location>
        <position position="256"/>
    </location>
    <ligand>
        <name>Mg(2+)</name>
        <dbReference type="ChEBI" id="CHEBI:18420"/>
    </ligand>
</feature>
<feature type="binding site" evidence="8">
    <location>
        <position position="96"/>
    </location>
    <ligand>
        <name>ATP</name>
        <dbReference type="ChEBI" id="CHEBI:30616"/>
    </ligand>
</feature>
<dbReference type="EMBL" id="AYKF01000143">
    <property type="protein sequence ID" value="ROO23079.1"/>
    <property type="molecule type" value="Genomic_DNA"/>
</dbReference>
<dbReference type="GO" id="GO:0030145">
    <property type="term" value="F:manganese ion binding"/>
    <property type="evidence" value="ECO:0007669"/>
    <property type="project" value="UniProtKB-UniRule"/>
</dbReference>
<dbReference type="PANTHER" id="PTHR32057">
    <property type="entry name" value="PROTEIN ADENYLYLTRANSFERASE SELO, MITOCHONDRIAL"/>
    <property type="match status" value="1"/>
</dbReference>
<evidence type="ECO:0000256" key="8">
    <source>
        <dbReference type="HAMAP-Rule" id="MF_00692"/>
    </source>
</evidence>
<keyword evidence="5 8" id="KW-0547">Nucleotide-binding</keyword>
<feature type="binding site" evidence="8">
    <location>
        <position position="186"/>
    </location>
    <ligand>
        <name>ATP</name>
        <dbReference type="ChEBI" id="CHEBI:30616"/>
    </ligand>
</feature>
<comment type="caution">
    <text evidence="9">The sequence shown here is derived from an EMBL/GenBank/DDBJ whole genome shotgun (WGS) entry which is preliminary data.</text>
</comment>
<comment type="catalytic activity">
    <reaction evidence="8">
        <text>L-histidyl-[protein] + UTP = N(tele)-(5'-uridylyl)-L-histidyl-[protein] + diphosphate</text>
        <dbReference type="Rhea" id="RHEA:83891"/>
        <dbReference type="Rhea" id="RHEA-COMP:9745"/>
        <dbReference type="Rhea" id="RHEA-COMP:20239"/>
        <dbReference type="ChEBI" id="CHEBI:29979"/>
        <dbReference type="ChEBI" id="CHEBI:33019"/>
        <dbReference type="ChEBI" id="CHEBI:46398"/>
        <dbReference type="ChEBI" id="CHEBI:233474"/>
    </reaction>
</comment>
<evidence type="ECO:0000256" key="4">
    <source>
        <dbReference type="ARBA" id="ARBA00022723"/>
    </source>
</evidence>
<feature type="binding site" evidence="8">
    <location>
        <position position="265"/>
    </location>
    <ligand>
        <name>Mg(2+)</name>
        <dbReference type="ChEBI" id="CHEBI:18420"/>
    </ligand>
</feature>
<keyword evidence="4 8" id="KW-0479">Metal-binding</keyword>
<evidence type="ECO:0000256" key="5">
    <source>
        <dbReference type="ARBA" id="ARBA00022741"/>
    </source>
</evidence>
<comment type="cofactor">
    <cofactor evidence="8">
        <name>Mg(2+)</name>
        <dbReference type="ChEBI" id="CHEBI:18420"/>
    </cofactor>
    <cofactor evidence="8">
        <name>Mn(2+)</name>
        <dbReference type="ChEBI" id="CHEBI:29035"/>
    </cofactor>
</comment>
<evidence type="ECO:0000256" key="3">
    <source>
        <dbReference type="ARBA" id="ARBA00022695"/>
    </source>
</evidence>
<dbReference type="RefSeq" id="WP_123592550.1">
    <property type="nucleotide sequence ID" value="NZ_AYKF01000143.1"/>
</dbReference>
<dbReference type="HAMAP" id="MF_00692">
    <property type="entry name" value="SelO"/>
    <property type="match status" value="1"/>
</dbReference>
<keyword evidence="3 8" id="KW-0548">Nucleotidyltransferase</keyword>
<evidence type="ECO:0000256" key="6">
    <source>
        <dbReference type="ARBA" id="ARBA00022840"/>
    </source>
</evidence>
<comment type="catalytic activity">
    <reaction evidence="8">
        <text>L-tyrosyl-[protein] + UTP = O-(5'-uridylyl)-L-tyrosyl-[protein] + diphosphate</text>
        <dbReference type="Rhea" id="RHEA:83887"/>
        <dbReference type="Rhea" id="RHEA-COMP:10136"/>
        <dbReference type="Rhea" id="RHEA-COMP:20238"/>
        <dbReference type="ChEBI" id="CHEBI:33019"/>
        <dbReference type="ChEBI" id="CHEBI:46398"/>
        <dbReference type="ChEBI" id="CHEBI:46858"/>
        <dbReference type="ChEBI" id="CHEBI:90602"/>
    </reaction>
</comment>
<dbReference type="Proteomes" id="UP000285123">
    <property type="component" value="Unassembled WGS sequence"/>
</dbReference>
<name>A0A423PDJ0_9GAMM</name>
<keyword evidence="7 8" id="KW-0460">Magnesium</keyword>
<proteinExistence type="inferred from homology"/>
<dbReference type="EC" id="2.7.7.108" evidence="8"/>
<reference evidence="9 10" key="1">
    <citation type="submission" date="2013-10" db="EMBL/GenBank/DDBJ databases">
        <title>Salinisphaera halophila YIM 95161 Genome Sequencing.</title>
        <authorList>
            <person name="Lai Q."/>
            <person name="Li C."/>
            <person name="Shao Z."/>
        </authorList>
    </citation>
    <scope>NUCLEOTIDE SEQUENCE [LARGE SCALE GENOMIC DNA]</scope>
    <source>
        <strain evidence="9 10">YIM 95161</strain>
    </source>
</reference>
<dbReference type="AlphaFoldDB" id="A0A423PDJ0"/>
<feature type="binding site" evidence="8">
    <location>
        <position position="93"/>
    </location>
    <ligand>
        <name>ATP</name>
        <dbReference type="ChEBI" id="CHEBI:30616"/>
    </ligand>
</feature>
<dbReference type="OrthoDB" id="9776281at2"/>
<dbReference type="PANTHER" id="PTHR32057:SF14">
    <property type="entry name" value="PROTEIN ADENYLYLTRANSFERASE SELO, MITOCHONDRIAL"/>
    <property type="match status" value="1"/>
</dbReference>
<comment type="function">
    <text evidence="8">Nucleotidyltransferase involved in the post-translational modification of proteins. It can catalyze the addition of adenosine monophosphate (AMP) or uridine monophosphate (UMP) to a protein, resulting in modifications known as AMPylation and UMPylation.</text>
</comment>
<comment type="similarity">
    <text evidence="1 8">Belongs to the SELO family.</text>
</comment>
<evidence type="ECO:0000256" key="1">
    <source>
        <dbReference type="ARBA" id="ARBA00009747"/>
    </source>
</evidence>
<keyword evidence="6 8" id="KW-0067">ATP-binding</keyword>
<dbReference type="GO" id="GO:0005524">
    <property type="term" value="F:ATP binding"/>
    <property type="evidence" value="ECO:0007669"/>
    <property type="project" value="UniProtKB-UniRule"/>
</dbReference>
<comment type="catalytic activity">
    <reaction evidence="8">
        <text>L-tyrosyl-[protein] + ATP = O-(5'-adenylyl)-L-tyrosyl-[protein] + diphosphate</text>
        <dbReference type="Rhea" id="RHEA:54288"/>
        <dbReference type="Rhea" id="RHEA-COMP:10136"/>
        <dbReference type="Rhea" id="RHEA-COMP:13846"/>
        <dbReference type="ChEBI" id="CHEBI:30616"/>
        <dbReference type="ChEBI" id="CHEBI:33019"/>
        <dbReference type="ChEBI" id="CHEBI:46858"/>
        <dbReference type="ChEBI" id="CHEBI:83624"/>
        <dbReference type="EC" id="2.7.7.108"/>
    </reaction>
</comment>
<keyword evidence="2 8" id="KW-0808">Transferase</keyword>
<dbReference type="Pfam" id="PF02696">
    <property type="entry name" value="SelO"/>
    <property type="match status" value="1"/>
</dbReference>
<comment type="catalytic activity">
    <reaction evidence="8">
        <text>L-seryl-[protein] + ATP = 3-O-(5'-adenylyl)-L-seryl-[protein] + diphosphate</text>
        <dbReference type="Rhea" id="RHEA:58120"/>
        <dbReference type="Rhea" id="RHEA-COMP:9863"/>
        <dbReference type="Rhea" id="RHEA-COMP:15073"/>
        <dbReference type="ChEBI" id="CHEBI:29999"/>
        <dbReference type="ChEBI" id="CHEBI:30616"/>
        <dbReference type="ChEBI" id="CHEBI:33019"/>
        <dbReference type="ChEBI" id="CHEBI:142516"/>
        <dbReference type="EC" id="2.7.7.108"/>
    </reaction>
</comment>